<comment type="caution">
    <text evidence="1">The sequence shown here is derived from an EMBL/GenBank/DDBJ whole genome shotgun (WGS) entry which is preliminary data.</text>
</comment>
<accession>A0ABQ1F174</accession>
<organism evidence="1 2">
    <name type="scientific">Paenibacillus marchantiophytorum</name>
    <dbReference type="NCBI Taxonomy" id="1619310"/>
    <lineage>
        <taxon>Bacteria</taxon>
        <taxon>Bacillati</taxon>
        <taxon>Bacillota</taxon>
        <taxon>Bacilli</taxon>
        <taxon>Bacillales</taxon>
        <taxon>Paenibacillaceae</taxon>
        <taxon>Paenibacillus</taxon>
    </lineage>
</organism>
<dbReference type="EMBL" id="BMHE01000030">
    <property type="protein sequence ID" value="GFZ96049.1"/>
    <property type="molecule type" value="Genomic_DNA"/>
</dbReference>
<dbReference type="Proteomes" id="UP000615455">
    <property type="component" value="Unassembled WGS sequence"/>
</dbReference>
<sequence length="70" mass="7949">MTNQPNLQQRGLPSIRWAFCLVIRVYMFWGERGVISAASMEAEGTTVRYSSKKSPYPEVQGTTVRYFAVS</sequence>
<evidence type="ECO:0000313" key="2">
    <source>
        <dbReference type="Proteomes" id="UP000615455"/>
    </source>
</evidence>
<protein>
    <submittedName>
        <fullName evidence="1">Uncharacterized protein</fullName>
    </submittedName>
</protein>
<evidence type="ECO:0000313" key="1">
    <source>
        <dbReference type="EMBL" id="GFZ96049.1"/>
    </source>
</evidence>
<reference evidence="2" key="1">
    <citation type="journal article" date="2019" name="Int. J. Syst. Evol. Microbiol.">
        <title>The Global Catalogue of Microorganisms (GCM) 10K type strain sequencing project: providing services to taxonomists for standard genome sequencing and annotation.</title>
        <authorList>
            <consortium name="The Broad Institute Genomics Platform"/>
            <consortium name="The Broad Institute Genome Sequencing Center for Infectious Disease"/>
            <person name="Wu L."/>
            <person name="Ma J."/>
        </authorList>
    </citation>
    <scope>NUCLEOTIDE SEQUENCE [LARGE SCALE GENOMIC DNA]</scope>
    <source>
        <strain evidence="2">CGMCC 1.15043</strain>
    </source>
</reference>
<name>A0ABQ1F174_9BACL</name>
<proteinExistence type="predicted"/>
<gene>
    <name evidence="1" type="ORF">GCM10008018_48090</name>
</gene>
<keyword evidence="2" id="KW-1185">Reference proteome</keyword>